<gene>
    <name evidence="2" type="ORF">VNO78_12587</name>
</gene>
<protein>
    <submittedName>
        <fullName evidence="2">Uncharacterized protein</fullName>
    </submittedName>
</protein>
<evidence type="ECO:0000256" key="1">
    <source>
        <dbReference type="SAM" id="Phobius"/>
    </source>
</evidence>
<proteinExistence type="predicted"/>
<keyword evidence="3" id="KW-1185">Reference proteome</keyword>
<accession>A0AAN9SR10</accession>
<sequence length="93" mass="10703">MTDCNLSRSFLKFNLMFYGLLPLIFGQQYLQCGVLLLHPLVTFSKSCFPLETEFWSLVFDIETNGSCTFAAPFLEFIRETPCLNSQYILSKVN</sequence>
<dbReference type="AlphaFoldDB" id="A0AAN9SR10"/>
<reference evidence="2 3" key="1">
    <citation type="submission" date="2024-01" db="EMBL/GenBank/DDBJ databases">
        <title>The genomes of 5 underutilized Papilionoideae crops provide insights into root nodulation and disease resistanc.</title>
        <authorList>
            <person name="Jiang F."/>
        </authorList>
    </citation>
    <scope>NUCLEOTIDE SEQUENCE [LARGE SCALE GENOMIC DNA]</scope>
    <source>
        <strain evidence="2">DUOXIRENSHENG_FW03</strain>
        <tissue evidence="2">Leaves</tissue>
    </source>
</reference>
<feature type="transmembrane region" description="Helical" evidence="1">
    <location>
        <begin position="15"/>
        <end position="37"/>
    </location>
</feature>
<evidence type="ECO:0000313" key="2">
    <source>
        <dbReference type="EMBL" id="KAK7401250.1"/>
    </source>
</evidence>
<dbReference type="Proteomes" id="UP001386955">
    <property type="component" value="Unassembled WGS sequence"/>
</dbReference>
<keyword evidence="1" id="KW-0812">Transmembrane</keyword>
<name>A0AAN9SR10_PSOTE</name>
<comment type="caution">
    <text evidence="2">The sequence shown here is derived from an EMBL/GenBank/DDBJ whole genome shotgun (WGS) entry which is preliminary data.</text>
</comment>
<keyword evidence="1" id="KW-0472">Membrane</keyword>
<organism evidence="2 3">
    <name type="scientific">Psophocarpus tetragonolobus</name>
    <name type="common">Winged bean</name>
    <name type="synonym">Dolichos tetragonolobus</name>
    <dbReference type="NCBI Taxonomy" id="3891"/>
    <lineage>
        <taxon>Eukaryota</taxon>
        <taxon>Viridiplantae</taxon>
        <taxon>Streptophyta</taxon>
        <taxon>Embryophyta</taxon>
        <taxon>Tracheophyta</taxon>
        <taxon>Spermatophyta</taxon>
        <taxon>Magnoliopsida</taxon>
        <taxon>eudicotyledons</taxon>
        <taxon>Gunneridae</taxon>
        <taxon>Pentapetalae</taxon>
        <taxon>rosids</taxon>
        <taxon>fabids</taxon>
        <taxon>Fabales</taxon>
        <taxon>Fabaceae</taxon>
        <taxon>Papilionoideae</taxon>
        <taxon>50 kb inversion clade</taxon>
        <taxon>NPAAA clade</taxon>
        <taxon>indigoferoid/millettioid clade</taxon>
        <taxon>Phaseoleae</taxon>
        <taxon>Psophocarpus</taxon>
    </lineage>
</organism>
<keyword evidence="1" id="KW-1133">Transmembrane helix</keyword>
<evidence type="ECO:0000313" key="3">
    <source>
        <dbReference type="Proteomes" id="UP001386955"/>
    </source>
</evidence>
<dbReference type="EMBL" id="JAYMYS010000003">
    <property type="protein sequence ID" value="KAK7401250.1"/>
    <property type="molecule type" value="Genomic_DNA"/>
</dbReference>